<name>A0A1G7WDI7_9PROT</name>
<dbReference type="Proteomes" id="UP000217076">
    <property type="component" value="Unassembled WGS sequence"/>
</dbReference>
<dbReference type="SUPFAM" id="SSF50969">
    <property type="entry name" value="YVTN repeat-like/Quinoprotein amine dehydrogenase"/>
    <property type="match status" value="1"/>
</dbReference>
<dbReference type="Pfam" id="PF07433">
    <property type="entry name" value="DUF1513"/>
    <property type="match status" value="1"/>
</dbReference>
<dbReference type="STRING" id="83401.SAMN05421742_102160"/>
<dbReference type="RefSeq" id="WP_143130926.1">
    <property type="nucleotide sequence ID" value="NZ_FNCV01000002.1"/>
</dbReference>
<dbReference type="InterPro" id="IPR015943">
    <property type="entry name" value="WD40/YVTN_repeat-like_dom_sf"/>
</dbReference>
<accession>A0A1G7WDI7</accession>
<dbReference type="InterPro" id="IPR011044">
    <property type="entry name" value="Quino_amine_DH_bsu"/>
</dbReference>
<gene>
    <name evidence="1" type="ORF">SAMN05421742_102160</name>
</gene>
<evidence type="ECO:0000313" key="1">
    <source>
        <dbReference type="EMBL" id="SDG70077.1"/>
    </source>
</evidence>
<dbReference type="Gene3D" id="2.130.10.10">
    <property type="entry name" value="YVTN repeat-like/Quinoprotein amine dehydrogenase"/>
    <property type="match status" value="1"/>
</dbReference>
<dbReference type="EMBL" id="FNCV01000002">
    <property type="protein sequence ID" value="SDG70077.1"/>
    <property type="molecule type" value="Genomic_DNA"/>
</dbReference>
<reference evidence="2" key="1">
    <citation type="submission" date="2016-10" db="EMBL/GenBank/DDBJ databases">
        <authorList>
            <person name="Varghese N."/>
            <person name="Submissions S."/>
        </authorList>
    </citation>
    <scope>NUCLEOTIDE SEQUENCE [LARGE SCALE GENOMIC DNA]</scope>
    <source>
        <strain evidence="2">930I</strain>
    </source>
</reference>
<dbReference type="OrthoDB" id="5624218at2"/>
<dbReference type="PROSITE" id="PS51318">
    <property type="entry name" value="TAT"/>
    <property type="match status" value="1"/>
</dbReference>
<sequence>MDHEPTTGIDRRTLLKGAAVSVSGVLTGCATLAPVPRRATVPGRRVAGPALLIPGYHPHLARFDGRPVVEHPHLARAIPQGHDGPLSLVSRLSLATGEVDAALFPIQGHVIATAPETGLAVFHTQGGRRSVAFDAQSLDMVALSAPFAADFVGGGHAIFLPGGKRLLTVERAPYDTFGNRAQFHYGRLTVREAETLKPLESFSSQGIGPHDVHLLPDGKTVAVAHYGSTRPRAGLDSLQARDLVEPSLCLIELASGRLLDKLPGRPDAELRHLAMAPDGTTACVQVRLGAADSPPARQAMPGLTRRDATIGDDLAYLPAGLLHRPAGAAQGREMLAQPPTAQRQGLSIVHDPVQRVFLTTYPSSHTLIESGEDGGIRRIIDTAGLGLPYPCGLTLGPGGTHWLIAGHQGDVLALTRPDLAPDPQASFAVPVFGHSHIGLAT</sequence>
<dbReference type="InterPro" id="IPR008311">
    <property type="entry name" value="UCP028101"/>
</dbReference>
<evidence type="ECO:0000313" key="2">
    <source>
        <dbReference type="Proteomes" id="UP000217076"/>
    </source>
</evidence>
<dbReference type="InterPro" id="IPR006311">
    <property type="entry name" value="TAT_signal"/>
</dbReference>
<dbReference type="AlphaFoldDB" id="A0A1G7WDI7"/>
<keyword evidence="2" id="KW-1185">Reference proteome</keyword>
<organism evidence="1 2">
    <name type="scientific">Roseospirillum parvum</name>
    <dbReference type="NCBI Taxonomy" id="83401"/>
    <lineage>
        <taxon>Bacteria</taxon>
        <taxon>Pseudomonadati</taxon>
        <taxon>Pseudomonadota</taxon>
        <taxon>Alphaproteobacteria</taxon>
        <taxon>Rhodospirillales</taxon>
        <taxon>Rhodospirillaceae</taxon>
        <taxon>Roseospirillum</taxon>
    </lineage>
</organism>
<protein>
    <submittedName>
        <fullName evidence="1">Uncharacterized protein</fullName>
    </submittedName>
</protein>
<proteinExistence type="predicted"/>